<dbReference type="EMBL" id="CAAHFH010000002">
    <property type="protein sequence ID" value="VGO21064.1"/>
    <property type="molecule type" value="Genomic_DNA"/>
</dbReference>
<sequence>MKRKWMKLMVVVVLVGGAAGTAWVVRAQHGEHAPAYERVALERIRMEKTIEATAVVEPRNRIEIMPPLDGHIDEVLVDEGQEVKKGEIVAWMSSTERSTLLDAARARGTEMLEKWEDAYKATSLIAPLDGTIISRDTEPGQTVTTQDSVLVLSDRLVVSTQVDETDIGNVKVGQKVRITLDAYRNEEISGAVSRIAYEASTVNNVTIYEVQLEPDAIPDCMKSGMTATVAFILAEADDVLTLPVGAVGGEGDRRFVLVEHTGTDDPPERLPVQIGLSSGGRVEIQSGLQGDEVVVKTEFAVKHGKDGGSSPFVQAPPAGKRP</sequence>
<keyword evidence="2" id="KW-0175">Coiled coil</keyword>
<feature type="domain" description="CzcB-like barrel-sandwich hybrid" evidence="4">
    <location>
        <begin position="63"/>
        <end position="154"/>
    </location>
</feature>
<feature type="domain" description="YknX-like beta-barrel" evidence="5">
    <location>
        <begin position="156"/>
        <end position="229"/>
    </location>
</feature>
<dbReference type="Gene3D" id="2.40.50.100">
    <property type="match status" value="1"/>
</dbReference>
<dbReference type="RefSeq" id="WP_136062552.1">
    <property type="nucleotide sequence ID" value="NZ_CAAHFH010000002.1"/>
</dbReference>
<evidence type="ECO:0000256" key="3">
    <source>
        <dbReference type="SAM" id="MobiDB-lite"/>
    </source>
</evidence>
<keyword evidence="7" id="KW-1185">Reference proteome</keyword>
<dbReference type="GO" id="GO:0030313">
    <property type="term" value="C:cell envelope"/>
    <property type="evidence" value="ECO:0007669"/>
    <property type="project" value="UniProtKB-SubCell"/>
</dbReference>
<dbReference type="PANTHER" id="PTHR32347">
    <property type="entry name" value="EFFLUX SYSTEM COMPONENT YKNX-RELATED"/>
    <property type="match status" value="1"/>
</dbReference>
<evidence type="ECO:0000313" key="7">
    <source>
        <dbReference type="Proteomes" id="UP000346198"/>
    </source>
</evidence>
<evidence type="ECO:0000313" key="6">
    <source>
        <dbReference type="EMBL" id="VGO21064.1"/>
    </source>
</evidence>
<dbReference type="Proteomes" id="UP000346198">
    <property type="component" value="Unassembled WGS sequence"/>
</dbReference>
<comment type="subcellular location">
    <subcellularLocation>
        <location evidence="1">Cell envelope</location>
    </subcellularLocation>
</comment>
<organism evidence="6 7">
    <name type="scientific">Pontiella sulfatireligans</name>
    <dbReference type="NCBI Taxonomy" id="2750658"/>
    <lineage>
        <taxon>Bacteria</taxon>
        <taxon>Pseudomonadati</taxon>
        <taxon>Kiritimatiellota</taxon>
        <taxon>Kiritimatiellia</taxon>
        <taxon>Kiritimatiellales</taxon>
        <taxon>Pontiellaceae</taxon>
        <taxon>Pontiella</taxon>
    </lineage>
</organism>
<dbReference type="InterPro" id="IPR058647">
    <property type="entry name" value="BSH_CzcB-like"/>
</dbReference>
<evidence type="ECO:0000259" key="5">
    <source>
        <dbReference type="Pfam" id="PF25990"/>
    </source>
</evidence>
<protein>
    <submittedName>
        <fullName evidence="6">Macrolide export protein MacA</fullName>
    </submittedName>
</protein>
<dbReference type="InterPro" id="IPR050465">
    <property type="entry name" value="UPF0194_transport"/>
</dbReference>
<dbReference type="Pfam" id="PF25973">
    <property type="entry name" value="BSH_CzcB"/>
    <property type="match status" value="1"/>
</dbReference>
<dbReference type="Pfam" id="PF25990">
    <property type="entry name" value="Beta-barrel_YknX"/>
    <property type="match status" value="1"/>
</dbReference>
<evidence type="ECO:0000259" key="4">
    <source>
        <dbReference type="Pfam" id="PF25973"/>
    </source>
</evidence>
<feature type="region of interest" description="Disordered" evidence="3">
    <location>
        <begin position="303"/>
        <end position="322"/>
    </location>
</feature>
<gene>
    <name evidence="6" type="primary">macA_2</name>
    <name evidence="6" type="ORF">SCARR_03133</name>
</gene>
<accession>A0A6C2UP18</accession>
<evidence type="ECO:0000256" key="1">
    <source>
        <dbReference type="ARBA" id="ARBA00004196"/>
    </source>
</evidence>
<name>A0A6C2UP18_9BACT</name>
<evidence type="ECO:0000256" key="2">
    <source>
        <dbReference type="ARBA" id="ARBA00023054"/>
    </source>
</evidence>
<reference evidence="6 7" key="1">
    <citation type="submission" date="2019-04" db="EMBL/GenBank/DDBJ databases">
        <authorList>
            <person name="Van Vliet M D."/>
        </authorList>
    </citation>
    <scope>NUCLEOTIDE SEQUENCE [LARGE SCALE GENOMIC DNA]</scope>
    <source>
        <strain evidence="6 7">F21</strain>
    </source>
</reference>
<dbReference type="Gene3D" id="2.40.420.20">
    <property type="match status" value="1"/>
</dbReference>
<proteinExistence type="predicted"/>
<dbReference type="SUPFAM" id="SSF111369">
    <property type="entry name" value="HlyD-like secretion proteins"/>
    <property type="match status" value="1"/>
</dbReference>
<dbReference type="Gene3D" id="2.40.30.170">
    <property type="match status" value="1"/>
</dbReference>
<dbReference type="AlphaFoldDB" id="A0A6C2UP18"/>
<dbReference type="PANTHER" id="PTHR32347:SF27">
    <property type="entry name" value="RND EFFLUX PUMP MEMBRANE FUSION PROTEIN BARREL-SANDWICH DOMAIN-CONTAINING PROTEIN"/>
    <property type="match status" value="1"/>
</dbReference>
<dbReference type="InterPro" id="IPR058636">
    <property type="entry name" value="Beta-barrel_YknX"/>
</dbReference>